<dbReference type="SUPFAM" id="SSF159245">
    <property type="entry name" value="AttH-like"/>
    <property type="match status" value="1"/>
</dbReference>
<reference evidence="1" key="1">
    <citation type="submission" date="2022-10" db="EMBL/GenBank/DDBJ databases">
        <title>The WGS of Solirubrobacter ginsenosidimutans DSM 21036.</title>
        <authorList>
            <person name="Jiang Z."/>
        </authorList>
    </citation>
    <scope>NUCLEOTIDE SEQUENCE</scope>
    <source>
        <strain evidence="1">DSM 21036</strain>
    </source>
</reference>
<name>A0A9X3MYF5_9ACTN</name>
<sequence>MSGRYESWFLSARDTEPGRQPRALWIRHTAHRPAGAAQTSGALWCTVFDPGAGAPAAVKQSLPAGPASNAGASGFRGEARARGRMSEWDLTVSGEATPLRHLRPRTLYRLPVPRTKLEAPVPDGTTSGRLVFDGAELDVVAWRATVGHNWGAEHAERWVWLHAAGFEDEPEAWLELAIARIRVGGALSPWIANGAVSIGGRRHRLGGLGHVTGVRVIAAPGRLEAMVPGQRVAIRVAVHADLDQTVGFKYAGVTDDAVHGEREVLHAGIAEVRLGVRRPGRSSAELLTKCGGAYELGGRRFTHGVHLQPYPDP</sequence>
<evidence type="ECO:0000313" key="2">
    <source>
        <dbReference type="Proteomes" id="UP001149140"/>
    </source>
</evidence>
<keyword evidence="2" id="KW-1185">Reference proteome</keyword>
<dbReference type="EMBL" id="JAPDOD010000042">
    <property type="protein sequence ID" value="MDA0165129.1"/>
    <property type="molecule type" value="Genomic_DNA"/>
</dbReference>
<dbReference type="AlphaFoldDB" id="A0A9X3MYF5"/>
<dbReference type="Proteomes" id="UP001149140">
    <property type="component" value="Unassembled WGS sequence"/>
</dbReference>
<accession>A0A9X3MYF5</accession>
<organism evidence="1 2">
    <name type="scientific">Solirubrobacter ginsenosidimutans</name>
    <dbReference type="NCBI Taxonomy" id="490573"/>
    <lineage>
        <taxon>Bacteria</taxon>
        <taxon>Bacillati</taxon>
        <taxon>Actinomycetota</taxon>
        <taxon>Thermoleophilia</taxon>
        <taxon>Solirubrobacterales</taxon>
        <taxon>Solirubrobacteraceae</taxon>
        <taxon>Solirubrobacter</taxon>
    </lineage>
</organism>
<protein>
    <submittedName>
        <fullName evidence="1">Uncharacterized protein</fullName>
    </submittedName>
</protein>
<comment type="caution">
    <text evidence="1">The sequence shown here is derived from an EMBL/GenBank/DDBJ whole genome shotgun (WGS) entry which is preliminary data.</text>
</comment>
<evidence type="ECO:0000313" key="1">
    <source>
        <dbReference type="EMBL" id="MDA0165129.1"/>
    </source>
</evidence>
<dbReference type="RefSeq" id="WP_270044386.1">
    <property type="nucleotide sequence ID" value="NZ_JAPDOD010000042.1"/>
</dbReference>
<proteinExistence type="predicted"/>
<gene>
    <name evidence="1" type="ORF">OM076_32975</name>
</gene>